<feature type="compositionally biased region" description="Polar residues" evidence="1">
    <location>
        <begin position="41"/>
        <end position="51"/>
    </location>
</feature>
<evidence type="ECO:0000313" key="3">
    <source>
        <dbReference type="Proteomes" id="UP001605036"/>
    </source>
</evidence>
<protein>
    <submittedName>
        <fullName evidence="2">Uncharacterized protein</fullName>
    </submittedName>
</protein>
<gene>
    <name evidence="2" type="ORF">R1flu_010792</name>
</gene>
<feature type="compositionally biased region" description="Acidic residues" evidence="1">
    <location>
        <begin position="81"/>
        <end position="95"/>
    </location>
</feature>
<dbReference type="Proteomes" id="UP001605036">
    <property type="component" value="Unassembled WGS sequence"/>
</dbReference>
<dbReference type="EMBL" id="JBHFFA010000002">
    <property type="protein sequence ID" value="KAL2643205.1"/>
    <property type="molecule type" value="Genomic_DNA"/>
</dbReference>
<accession>A0ABD1Z6Q5</accession>
<organism evidence="2 3">
    <name type="scientific">Riccia fluitans</name>
    <dbReference type="NCBI Taxonomy" id="41844"/>
    <lineage>
        <taxon>Eukaryota</taxon>
        <taxon>Viridiplantae</taxon>
        <taxon>Streptophyta</taxon>
        <taxon>Embryophyta</taxon>
        <taxon>Marchantiophyta</taxon>
        <taxon>Marchantiopsida</taxon>
        <taxon>Marchantiidae</taxon>
        <taxon>Marchantiales</taxon>
        <taxon>Ricciaceae</taxon>
        <taxon>Riccia</taxon>
    </lineage>
</organism>
<keyword evidence="3" id="KW-1185">Reference proteome</keyword>
<name>A0ABD1Z6Q5_9MARC</name>
<sequence>MPSVPQLFPFLRPIASIPTAQLTSPIASAPAAIPFSAAMNSAPTHVNSMPTPSIVPTRPIPNSRGRQRPSNTSVERGPEPPDAEDNDQLDGDISEEVQPLS</sequence>
<evidence type="ECO:0000313" key="2">
    <source>
        <dbReference type="EMBL" id="KAL2643205.1"/>
    </source>
</evidence>
<feature type="region of interest" description="Disordered" evidence="1">
    <location>
        <begin position="41"/>
        <end position="101"/>
    </location>
</feature>
<proteinExistence type="predicted"/>
<evidence type="ECO:0000256" key="1">
    <source>
        <dbReference type="SAM" id="MobiDB-lite"/>
    </source>
</evidence>
<comment type="caution">
    <text evidence="2">The sequence shown here is derived from an EMBL/GenBank/DDBJ whole genome shotgun (WGS) entry which is preliminary data.</text>
</comment>
<dbReference type="AlphaFoldDB" id="A0ABD1Z6Q5"/>
<reference evidence="2 3" key="1">
    <citation type="submission" date="2024-09" db="EMBL/GenBank/DDBJ databases">
        <title>Chromosome-scale assembly of Riccia fluitans.</title>
        <authorList>
            <person name="Paukszto L."/>
            <person name="Sawicki J."/>
            <person name="Karawczyk K."/>
            <person name="Piernik-Szablinska J."/>
            <person name="Szczecinska M."/>
            <person name="Mazdziarz M."/>
        </authorList>
    </citation>
    <scope>NUCLEOTIDE SEQUENCE [LARGE SCALE GENOMIC DNA]</scope>
    <source>
        <strain evidence="2">Rf_01</strain>
        <tissue evidence="2">Aerial parts of the thallus</tissue>
    </source>
</reference>